<accession>A0A412S9V6</accession>
<evidence type="ECO:0000313" key="1">
    <source>
        <dbReference type="EMBL" id="RGU34446.1"/>
    </source>
</evidence>
<proteinExistence type="predicted"/>
<keyword evidence="1" id="KW-0255">Endonuclease</keyword>
<evidence type="ECO:0000313" key="2">
    <source>
        <dbReference type="Proteomes" id="UP000284022"/>
    </source>
</evidence>
<gene>
    <name evidence="1" type="ORF">DWW83_20970</name>
</gene>
<comment type="caution">
    <text evidence="1">The sequence shown here is derived from an EMBL/GenBank/DDBJ whole genome shotgun (WGS) entry which is preliminary data.</text>
</comment>
<dbReference type="Proteomes" id="UP000284022">
    <property type="component" value="Unassembled WGS sequence"/>
</dbReference>
<dbReference type="EMBL" id="QRXV01000037">
    <property type="protein sequence ID" value="RGU34446.1"/>
    <property type="molecule type" value="Genomic_DNA"/>
</dbReference>
<dbReference type="GO" id="GO:0004519">
    <property type="term" value="F:endonuclease activity"/>
    <property type="evidence" value="ECO:0007669"/>
    <property type="project" value="UniProtKB-KW"/>
</dbReference>
<name>A0A412S9V6_BACUN</name>
<keyword evidence="1" id="KW-0378">Hydrolase</keyword>
<dbReference type="AlphaFoldDB" id="A0A412S9V6"/>
<keyword evidence="1" id="KW-0540">Nuclease</keyword>
<reference evidence="1 2" key="1">
    <citation type="submission" date="2018-08" db="EMBL/GenBank/DDBJ databases">
        <title>A genome reference for cultivated species of the human gut microbiota.</title>
        <authorList>
            <person name="Zou Y."/>
            <person name="Xue W."/>
            <person name="Luo G."/>
        </authorList>
    </citation>
    <scope>NUCLEOTIDE SEQUENCE [LARGE SCALE GENOMIC DNA]</scope>
    <source>
        <strain evidence="1 2">AF17-20</strain>
    </source>
</reference>
<organism evidence="1 2">
    <name type="scientific">Bacteroides uniformis</name>
    <dbReference type="NCBI Taxonomy" id="820"/>
    <lineage>
        <taxon>Bacteria</taxon>
        <taxon>Pseudomonadati</taxon>
        <taxon>Bacteroidota</taxon>
        <taxon>Bacteroidia</taxon>
        <taxon>Bacteroidales</taxon>
        <taxon>Bacteroidaceae</taxon>
        <taxon>Bacteroides</taxon>
    </lineage>
</organism>
<sequence>MKFNQYTWNLYKQSSDGQKAIKEFEEPSNNDTMMDLVFKYNPRMKLWFNDDKSRLSISNISESLWCYNICEFPDEERPNTLEEAKEKYEDVLFRGLTDNDEVLIPVNDYEMMLNSITWTSFLLYYFAPEFFFPNIFIYRFFDLHKIADMFEIDLPSIPKKSNYKARCMYYWSLCEVFYRFRAENELSPAELCAFLYDFAPNFMPQKEADVPQPTQAWCIGGLIDKNELFRTTFWQANPETKKGDILIHYETAPISAITRVWIAQTDGVIDPFFHYYGNTYIGNKIDIPHISLKELREDKYFSNHPLVRKNFQGVSGWSMSGADYSELLRMIKAKGFDTDVLPKLYVPTLPKGIVIEYEHDVEQLLLELLLNSMGWYEKKDFIRQLPIQAGRGHRVFPDYALHYDNKPDEEKAKVLIEAKLHMKNNQDIEAAFLQARSYARLLGSSAIVLCDKDYLLVYEKKDNFDRDSYKKYYWGELENPDVFNELKNKLNI</sequence>
<dbReference type="RefSeq" id="WP_117922948.1">
    <property type="nucleotide sequence ID" value="NZ_QRXV01000037.1"/>
</dbReference>
<protein>
    <submittedName>
        <fullName evidence="1">Type I restriction endonuclease subunit R</fullName>
    </submittedName>
</protein>